<dbReference type="InterPro" id="IPR001296">
    <property type="entry name" value="Glyco_trans_1"/>
</dbReference>
<keyword evidence="1 3" id="KW-0808">Transferase</keyword>
<evidence type="ECO:0000313" key="4">
    <source>
        <dbReference type="Proteomes" id="UP000000346"/>
    </source>
</evidence>
<dbReference type="AlphaFoldDB" id="D9Q184"/>
<dbReference type="KEGG" id="asc:ASAC_0666"/>
<dbReference type="HOGENOM" id="CLU_009583_43_0_2"/>
<evidence type="ECO:0000256" key="1">
    <source>
        <dbReference type="ARBA" id="ARBA00022679"/>
    </source>
</evidence>
<gene>
    <name evidence="3" type="ordered locus">ASAC_0666</name>
</gene>
<dbReference type="Gene3D" id="3.40.50.2000">
    <property type="entry name" value="Glycogen Phosphorylase B"/>
    <property type="match status" value="2"/>
</dbReference>
<protein>
    <submittedName>
        <fullName evidence="3">Predicted glycosyltransferase</fullName>
    </submittedName>
</protein>
<dbReference type="eggNOG" id="arCOG01403">
    <property type="taxonomic scope" value="Archaea"/>
</dbReference>
<evidence type="ECO:0000259" key="2">
    <source>
        <dbReference type="Pfam" id="PF00534"/>
    </source>
</evidence>
<dbReference type="EMBL" id="CP001742">
    <property type="protein sequence ID" value="ADL19072.1"/>
    <property type="molecule type" value="Genomic_DNA"/>
</dbReference>
<dbReference type="GO" id="GO:0016757">
    <property type="term" value="F:glycosyltransferase activity"/>
    <property type="evidence" value="ECO:0007669"/>
    <property type="project" value="InterPro"/>
</dbReference>
<accession>D9Q184</accession>
<dbReference type="CAZy" id="GT4">
    <property type="family name" value="Glycosyltransferase Family 4"/>
</dbReference>
<reference evidence="3 4" key="1">
    <citation type="journal article" date="2010" name="Appl. Environ. Microbiol.">
        <title>The genome sequence of the crenarchaeon Acidilobus saccharovorans supports a new order, Acidilobales, and suggests an important ecological role in terrestrial acidic hot springs.</title>
        <authorList>
            <person name="Mardanov A.V."/>
            <person name="Svetlitchnyi V.A."/>
            <person name="Beletsky A.V."/>
            <person name="Prokofeva M.I."/>
            <person name="Bonch-Osmolovskaya E.A."/>
            <person name="Ravin N.V."/>
            <person name="Skryabin K.G."/>
        </authorList>
    </citation>
    <scope>NUCLEOTIDE SEQUENCE [LARGE SCALE GENOMIC DNA]</scope>
    <source>
        <strain evidence="4">DSM 16705 / JCM 18335 / VKM B-2471 / 345-15</strain>
    </source>
</reference>
<dbReference type="InParanoid" id="D9Q184"/>
<dbReference type="SUPFAM" id="SSF53756">
    <property type="entry name" value="UDP-Glycosyltransferase/glycogen phosphorylase"/>
    <property type="match status" value="1"/>
</dbReference>
<name>D9Q184_ACIS3</name>
<dbReference type="CDD" id="cd03801">
    <property type="entry name" value="GT4_PimA-like"/>
    <property type="match status" value="1"/>
</dbReference>
<feature type="domain" description="Glycosyl transferase family 1" evidence="2">
    <location>
        <begin position="261"/>
        <end position="355"/>
    </location>
</feature>
<sequence length="384" mass="42730">MEQRRKIAFIVPGLFIAGGIRVALALANALGEHFDSKVVSPEPGNPWPQYKVPIVSPKMPPILGSLLNFGKRVSGRKGKAGLPTLDFVIQRLTGFRLDEQRALLGLLKDFDVAIATWFPTAFIALQSDAKPMILLQDFPELVAETMGNVGLRLFKAVLRAPLGFLSISSYITEIIKSENPSAKIYYIGNGVDLDTFYPRKVTRGDEPLVSVILRRPRFKGSDIAVESLNLAAMRTTFKAIVISEFPEDEFRLKFRPRFPYVFYQSGVSDEELARIYSSSDVFLFTSRAEGFGLPPLEAMACGTAVVSTNAKGNMDYMVNGYNALVAKTFDPGEIADLLVQALDNRELRQSLAQGGLETARRWDFRLVVDRTRRAIEEELQRQGD</sequence>
<keyword evidence="4" id="KW-1185">Reference proteome</keyword>
<dbReference type="STRING" id="666510.ASAC_0666"/>
<organism evidence="3 4">
    <name type="scientific">Acidilobus saccharovorans (strain DSM 16705 / JCM 18335 / VKM B-2471 / 345-15)</name>
    <dbReference type="NCBI Taxonomy" id="666510"/>
    <lineage>
        <taxon>Archaea</taxon>
        <taxon>Thermoproteota</taxon>
        <taxon>Thermoprotei</taxon>
        <taxon>Acidilobales</taxon>
        <taxon>Acidilobaceae</taxon>
        <taxon>Acidilobus</taxon>
    </lineage>
</organism>
<dbReference type="Proteomes" id="UP000000346">
    <property type="component" value="Chromosome"/>
</dbReference>
<proteinExistence type="predicted"/>
<evidence type="ECO:0000313" key="3">
    <source>
        <dbReference type="EMBL" id="ADL19072.1"/>
    </source>
</evidence>
<dbReference type="PANTHER" id="PTHR46401">
    <property type="entry name" value="GLYCOSYLTRANSFERASE WBBK-RELATED"/>
    <property type="match status" value="1"/>
</dbReference>
<dbReference type="PANTHER" id="PTHR46401:SF2">
    <property type="entry name" value="GLYCOSYLTRANSFERASE WBBK-RELATED"/>
    <property type="match status" value="1"/>
</dbReference>
<dbReference type="Pfam" id="PF00534">
    <property type="entry name" value="Glycos_transf_1"/>
    <property type="match status" value="1"/>
</dbReference>